<dbReference type="AlphaFoldDB" id="A0A7J6CVS2"/>
<evidence type="ECO:0000256" key="1">
    <source>
        <dbReference type="SAM" id="MobiDB-lite"/>
    </source>
</evidence>
<keyword evidence="3" id="KW-1185">Reference proteome</keyword>
<evidence type="ECO:0000313" key="2">
    <source>
        <dbReference type="EMBL" id="KAF4111114.1"/>
    </source>
</evidence>
<feature type="region of interest" description="Disordered" evidence="1">
    <location>
        <begin position="33"/>
        <end position="64"/>
    </location>
</feature>
<protein>
    <submittedName>
        <fullName evidence="2">Uncharacterized protein</fullName>
    </submittedName>
</protein>
<gene>
    <name evidence="2" type="ORF">G5714_008145</name>
</gene>
<comment type="caution">
    <text evidence="2">The sequence shown here is derived from an EMBL/GenBank/DDBJ whole genome shotgun (WGS) entry which is preliminary data.</text>
</comment>
<dbReference type="Proteomes" id="UP000579812">
    <property type="component" value="Unassembled WGS sequence"/>
</dbReference>
<sequence length="213" mass="23179">MDSPFSKDGLFGDLVTAVVEKFRAAKQQSAAFRQLIPRRPWEIEQRQPPPARSSSSHRQPGALREELSLSPQSAVGPLKRIQQSHCSPQAQTLTVSLQNASRAALERATTPSAPSDYLHASAFRVRGTAQGSGKDGPFMTAHKAAASLPAPRPKMHPVGMIPAVNTLQDPIQRNRETLTHVLPILKDTVSFPCSEILTHVETSQPGIDLDSKR</sequence>
<evidence type="ECO:0000313" key="3">
    <source>
        <dbReference type="Proteomes" id="UP000579812"/>
    </source>
</evidence>
<name>A0A7J6CVS2_9TELE</name>
<accession>A0A7J6CVS2</accession>
<reference evidence="2 3" key="1">
    <citation type="submission" date="2020-04" db="EMBL/GenBank/DDBJ databases">
        <title>Chromosome-level genome assembly of a cyprinid fish Onychostoma macrolepis by integration of Nanopore Sequencing, Bionano and Hi-C technology.</title>
        <authorList>
            <person name="Wang D."/>
        </authorList>
    </citation>
    <scope>NUCLEOTIDE SEQUENCE [LARGE SCALE GENOMIC DNA]</scope>
    <source>
        <strain evidence="2">SWU-2019</strain>
        <tissue evidence="2">Muscle</tissue>
    </source>
</reference>
<dbReference type="EMBL" id="JAAMOB010000007">
    <property type="protein sequence ID" value="KAF4111114.1"/>
    <property type="molecule type" value="Genomic_DNA"/>
</dbReference>
<organism evidence="2 3">
    <name type="scientific">Onychostoma macrolepis</name>
    <dbReference type="NCBI Taxonomy" id="369639"/>
    <lineage>
        <taxon>Eukaryota</taxon>
        <taxon>Metazoa</taxon>
        <taxon>Chordata</taxon>
        <taxon>Craniata</taxon>
        <taxon>Vertebrata</taxon>
        <taxon>Euteleostomi</taxon>
        <taxon>Actinopterygii</taxon>
        <taxon>Neopterygii</taxon>
        <taxon>Teleostei</taxon>
        <taxon>Ostariophysi</taxon>
        <taxon>Cypriniformes</taxon>
        <taxon>Cyprinidae</taxon>
        <taxon>Acrossocheilinae</taxon>
        <taxon>Onychostoma</taxon>
    </lineage>
</organism>
<proteinExistence type="predicted"/>